<name>A0A3N5BAJ2_9EURY</name>
<sequence>MKNLIKINVDFEELDNYKFIMDEPFSLEVNYNHVKYNFIIKFSSNNNNLICCAPGAQDRNKRTSQGELIKPPYFDRWSWFKYFEESFIAFSDPIFYYDKEITLGWCVGDKNQWYAENISLIIQKLAKNQEIINENILFFASSGGGFVSIILATLIKGSKCVVNNSQFSIFNFYETHINRLFKFLENSFRLNKSEITDKIDYRLDLIKLFKKENYMPSITYYVNACSKYDIKYHAMPFIENVMFIPQFKDNLNVHYYHEYKDFPHNPMSTDKILVILKNFIKINLYNNF</sequence>
<evidence type="ECO:0000313" key="2">
    <source>
        <dbReference type="Proteomes" id="UP000271783"/>
    </source>
</evidence>
<accession>A0A3N5BAJ2</accession>
<dbReference type="RefSeq" id="WP_069575741.1">
    <property type="nucleotide sequence ID" value="NZ_RKRG01000001.1"/>
</dbReference>
<dbReference type="EMBL" id="RKRG01000001">
    <property type="protein sequence ID" value="RPF52480.1"/>
    <property type="molecule type" value="Genomic_DNA"/>
</dbReference>
<comment type="caution">
    <text evidence="1">The sequence shown here is derived from an EMBL/GenBank/DDBJ whole genome shotgun (WGS) entry which is preliminary data.</text>
</comment>
<protein>
    <submittedName>
        <fullName evidence="1">Uncharacterized protein</fullName>
    </submittedName>
</protein>
<reference evidence="1 2" key="1">
    <citation type="submission" date="2018-11" db="EMBL/GenBank/DDBJ databases">
        <title>Genomic Encyclopedia of Type Strains, Phase IV (KMG-IV): sequencing the most valuable type-strain genomes for metagenomic binning, comparative biology and taxonomic classification.</title>
        <authorList>
            <person name="Goeker M."/>
        </authorList>
    </citation>
    <scope>NUCLEOTIDE SEQUENCE [LARGE SCALE GENOMIC DNA]</scope>
    <source>
        <strain evidence="1 2">DSM 11977</strain>
    </source>
</reference>
<organism evidence="1 2">
    <name type="scientific">Methanobrevibacter gottschalkii DSM 11977</name>
    <dbReference type="NCBI Taxonomy" id="1122229"/>
    <lineage>
        <taxon>Archaea</taxon>
        <taxon>Methanobacteriati</taxon>
        <taxon>Methanobacteriota</taxon>
        <taxon>Methanomada group</taxon>
        <taxon>Methanobacteria</taxon>
        <taxon>Methanobacteriales</taxon>
        <taxon>Methanobacteriaceae</taxon>
        <taxon>Methanobrevibacter</taxon>
    </lineage>
</organism>
<evidence type="ECO:0000313" key="1">
    <source>
        <dbReference type="EMBL" id="RPF52480.1"/>
    </source>
</evidence>
<gene>
    <name evidence="1" type="ORF">EDC42_0009</name>
</gene>
<dbReference type="AlphaFoldDB" id="A0A3N5BAJ2"/>
<keyword evidence="2" id="KW-1185">Reference proteome</keyword>
<dbReference type="Proteomes" id="UP000271783">
    <property type="component" value="Unassembled WGS sequence"/>
</dbReference>
<proteinExistence type="predicted"/>